<evidence type="ECO:0000313" key="1">
    <source>
        <dbReference type="EMBL" id="TGO91290.1"/>
    </source>
</evidence>
<keyword evidence="2" id="KW-1185">Reference proteome</keyword>
<dbReference type="AlphaFoldDB" id="A0A4Z1L3A9"/>
<proteinExistence type="predicted"/>
<dbReference type="EMBL" id="PQXO01000032">
    <property type="protein sequence ID" value="TGO91290.1"/>
    <property type="molecule type" value="Genomic_DNA"/>
</dbReference>
<organism evidence="1 2">
    <name type="scientific">Botrytis porri</name>
    <dbReference type="NCBI Taxonomy" id="87229"/>
    <lineage>
        <taxon>Eukaryota</taxon>
        <taxon>Fungi</taxon>
        <taxon>Dikarya</taxon>
        <taxon>Ascomycota</taxon>
        <taxon>Pezizomycotina</taxon>
        <taxon>Leotiomycetes</taxon>
        <taxon>Helotiales</taxon>
        <taxon>Sclerotiniaceae</taxon>
        <taxon>Botrytis</taxon>
    </lineage>
</organism>
<sequence length="62" mass="7052">MFYGNEAQLCENNIELFEGFTKSHSPKPDNPALFIHVLCKLRDASRKILPPTDLYDDGTRIA</sequence>
<name>A0A4Z1L3A9_9HELO</name>
<comment type="caution">
    <text evidence="1">The sequence shown here is derived from an EMBL/GenBank/DDBJ whole genome shotgun (WGS) entry which is preliminary data.</text>
</comment>
<accession>A0A4Z1L3A9</accession>
<evidence type="ECO:0000313" key="2">
    <source>
        <dbReference type="Proteomes" id="UP000297280"/>
    </source>
</evidence>
<gene>
    <name evidence="1" type="ORF">BPOR_0032g00100</name>
</gene>
<dbReference type="Proteomes" id="UP000297280">
    <property type="component" value="Unassembled WGS sequence"/>
</dbReference>
<reference evidence="1 2" key="1">
    <citation type="submission" date="2017-12" db="EMBL/GenBank/DDBJ databases">
        <title>Comparative genomics of Botrytis spp.</title>
        <authorList>
            <person name="Valero-Jimenez C.A."/>
            <person name="Tapia P."/>
            <person name="Veloso J."/>
            <person name="Silva-Moreno E."/>
            <person name="Staats M."/>
            <person name="Valdes J.H."/>
            <person name="Van Kan J.A.L."/>
        </authorList>
    </citation>
    <scope>NUCLEOTIDE SEQUENCE [LARGE SCALE GENOMIC DNA]</scope>
    <source>
        <strain evidence="1 2">MUCL3349</strain>
    </source>
</reference>
<protein>
    <submittedName>
        <fullName evidence="1">Uncharacterized protein</fullName>
    </submittedName>
</protein>